<evidence type="ECO:0000313" key="2">
    <source>
        <dbReference type="EMBL" id="GHG05409.1"/>
    </source>
</evidence>
<name>A0ABQ3K8D3_9PSEU</name>
<proteinExistence type="predicted"/>
<sequence>MIHVHRDIVSAPGVAVAQFRCPARRLPVEQAAGPAPGPPRPARGDNRGFAPGRGLRHPDPHKKWVK</sequence>
<evidence type="ECO:0000256" key="1">
    <source>
        <dbReference type="SAM" id="MobiDB-lite"/>
    </source>
</evidence>
<accession>A0ABQ3K8D3</accession>
<dbReference type="EMBL" id="BNAW01000006">
    <property type="protein sequence ID" value="GHG05409.1"/>
    <property type="molecule type" value="Genomic_DNA"/>
</dbReference>
<gene>
    <name evidence="2" type="ORF">GCM10017567_21970</name>
</gene>
<reference evidence="3" key="1">
    <citation type="journal article" date="2019" name="Int. J. Syst. Evol. Microbiol.">
        <title>The Global Catalogue of Microorganisms (GCM) 10K type strain sequencing project: providing services to taxonomists for standard genome sequencing and annotation.</title>
        <authorList>
            <consortium name="The Broad Institute Genomics Platform"/>
            <consortium name="The Broad Institute Genome Sequencing Center for Infectious Disease"/>
            <person name="Wu L."/>
            <person name="Ma J."/>
        </authorList>
    </citation>
    <scope>NUCLEOTIDE SEQUENCE [LARGE SCALE GENOMIC DNA]</scope>
    <source>
        <strain evidence="3">CGMCC 4.7680</strain>
    </source>
</reference>
<protein>
    <submittedName>
        <fullName evidence="2">Uncharacterized protein</fullName>
    </submittedName>
</protein>
<organism evidence="2 3">
    <name type="scientific">Amycolatopsis bullii</name>
    <dbReference type="NCBI Taxonomy" id="941987"/>
    <lineage>
        <taxon>Bacteria</taxon>
        <taxon>Bacillati</taxon>
        <taxon>Actinomycetota</taxon>
        <taxon>Actinomycetes</taxon>
        <taxon>Pseudonocardiales</taxon>
        <taxon>Pseudonocardiaceae</taxon>
        <taxon>Amycolatopsis</taxon>
    </lineage>
</organism>
<feature type="region of interest" description="Disordered" evidence="1">
    <location>
        <begin position="28"/>
        <end position="66"/>
    </location>
</feature>
<comment type="caution">
    <text evidence="2">The sequence shown here is derived from an EMBL/GenBank/DDBJ whole genome shotgun (WGS) entry which is preliminary data.</text>
</comment>
<feature type="compositionally biased region" description="Basic and acidic residues" evidence="1">
    <location>
        <begin position="56"/>
        <end position="66"/>
    </location>
</feature>
<keyword evidence="3" id="KW-1185">Reference proteome</keyword>
<dbReference type="Proteomes" id="UP000649955">
    <property type="component" value="Unassembled WGS sequence"/>
</dbReference>
<evidence type="ECO:0000313" key="3">
    <source>
        <dbReference type="Proteomes" id="UP000649955"/>
    </source>
</evidence>